<comment type="caution">
    <text evidence="1">The sequence shown here is derived from an EMBL/GenBank/DDBJ whole genome shotgun (WGS) entry which is preliminary data.</text>
</comment>
<organism evidence="1 2">
    <name type="scientific">Rehmannia glutinosa</name>
    <name type="common">Chinese foxglove</name>
    <dbReference type="NCBI Taxonomy" id="99300"/>
    <lineage>
        <taxon>Eukaryota</taxon>
        <taxon>Viridiplantae</taxon>
        <taxon>Streptophyta</taxon>
        <taxon>Embryophyta</taxon>
        <taxon>Tracheophyta</taxon>
        <taxon>Spermatophyta</taxon>
        <taxon>Magnoliopsida</taxon>
        <taxon>eudicotyledons</taxon>
        <taxon>Gunneridae</taxon>
        <taxon>Pentapetalae</taxon>
        <taxon>asterids</taxon>
        <taxon>lamiids</taxon>
        <taxon>Lamiales</taxon>
        <taxon>Orobanchaceae</taxon>
        <taxon>Rehmannieae</taxon>
        <taxon>Rehmannia</taxon>
    </lineage>
</organism>
<dbReference type="PANTHER" id="PTHR34130:SF3">
    <property type="entry name" value="DUF1645 FAMILY PROTEIN"/>
    <property type="match status" value="1"/>
</dbReference>
<keyword evidence="2" id="KW-1185">Reference proteome</keyword>
<dbReference type="Proteomes" id="UP001318860">
    <property type="component" value="Unassembled WGS sequence"/>
</dbReference>
<reference evidence="1 2" key="1">
    <citation type="journal article" date="2021" name="Comput. Struct. Biotechnol. J.">
        <title>De novo genome assembly of the potent medicinal plant Rehmannia glutinosa using nanopore technology.</title>
        <authorList>
            <person name="Ma L."/>
            <person name="Dong C."/>
            <person name="Song C."/>
            <person name="Wang X."/>
            <person name="Zheng X."/>
            <person name="Niu Y."/>
            <person name="Chen S."/>
            <person name="Feng W."/>
        </authorList>
    </citation>
    <scope>NUCLEOTIDE SEQUENCE [LARGE SCALE GENOMIC DNA]</scope>
    <source>
        <strain evidence="1">DH-2019</strain>
    </source>
</reference>
<evidence type="ECO:0000313" key="1">
    <source>
        <dbReference type="EMBL" id="KAK6137965.1"/>
    </source>
</evidence>
<accession>A0ABR0VVX6</accession>
<proteinExistence type="predicted"/>
<gene>
    <name evidence="1" type="ORF">DH2020_028291</name>
</gene>
<dbReference type="EMBL" id="JABTTQ020000768">
    <property type="protein sequence ID" value="KAK6137965.1"/>
    <property type="molecule type" value="Genomic_DNA"/>
</dbReference>
<evidence type="ECO:0000313" key="2">
    <source>
        <dbReference type="Proteomes" id="UP001318860"/>
    </source>
</evidence>
<dbReference type="PANTHER" id="PTHR34130">
    <property type="entry name" value="OS08G0243800 PROTEIN"/>
    <property type="match status" value="1"/>
</dbReference>
<sequence>MHENTTHESDIETLSLSDLPMYSDQNSEILDQEYLSLDPSNASTSISSSSQNDDVFEFFIQELNPSTTTAGGGGGFPPENIIFCGKLIPYKQIDNTPQQNSPTLAENNKKKPSWQLFRWKFKRNPNSKNEIRSTTTLKHKKGQATRKVYNSDKLRKGHGFPVHKMYLFLFGITRFPTEVEMRDMKSRRRSRGRCPPSPPPSVLRYEFGDDKVSGGKKWRLWGLIRALSCG</sequence>
<protein>
    <submittedName>
        <fullName evidence="1">Uncharacterized protein</fullName>
    </submittedName>
</protein>
<name>A0ABR0VVX6_REHGL</name>